<dbReference type="GO" id="GO:0022625">
    <property type="term" value="C:cytosolic large ribosomal subunit"/>
    <property type="evidence" value="ECO:0007669"/>
    <property type="project" value="InterPro"/>
</dbReference>
<dbReference type="InterPro" id="IPR015972">
    <property type="entry name" value="Ribosomal_eL19_dom1"/>
</dbReference>
<comment type="subunit">
    <text evidence="6">Part of the 50S ribosomal subunit.</text>
</comment>
<evidence type="ECO:0000313" key="9">
    <source>
        <dbReference type="Proteomes" id="UP000001024"/>
    </source>
</evidence>
<comment type="similarity">
    <text evidence="1 6">Belongs to the eukaryotic ribosomal protein eL19 family.</text>
</comment>
<organism evidence="8 9">
    <name type="scientific">Thermoplasma acidophilum (strain ATCC 25905 / DSM 1728 / JCM 9062 / NBRC 15155 / AMRC-C165)</name>
    <dbReference type="NCBI Taxonomy" id="273075"/>
    <lineage>
        <taxon>Archaea</taxon>
        <taxon>Methanobacteriati</taxon>
        <taxon>Thermoplasmatota</taxon>
        <taxon>Thermoplasmata</taxon>
        <taxon>Thermoplasmatales</taxon>
        <taxon>Thermoplasmataceae</taxon>
        <taxon>Thermoplasma</taxon>
    </lineage>
</organism>
<dbReference type="GO" id="GO:0003735">
    <property type="term" value="F:structural constituent of ribosome"/>
    <property type="evidence" value="ECO:0007669"/>
    <property type="project" value="InterPro"/>
</dbReference>
<dbReference type="PaxDb" id="273075-Ta1253"/>
<dbReference type="RefSeq" id="WP_010901660.1">
    <property type="nucleotide sequence ID" value="NC_002578.1"/>
</dbReference>
<dbReference type="Pfam" id="PF01280">
    <property type="entry name" value="Ribosomal_L19e"/>
    <property type="match status" value="1"/>
</dbReference>
<dbReference type="EnsemblBacteria" id="CAC12377">
    <property type="protein sequence ID" value="CAC12377"/>
    <property type="gene ID" value="CAC12377"/>
</dbReference>
<keyword evidence="4 6" id="KW-0689">Ribosomal protein</keyword>
<dbReference type="SMART" id="SM01416">
    <property type="entry name" value="Ribosomal_L19e"/>
    <property type="match status" value="1"/>
</dbReference>
<dbReference type="AlphaFoldDB" id="Q9HIS5"/>
<dbReference type="OrthoDB" id="11624at2157"/>
<sequence length="149" mass="17238">MRSDSVKRIVADIKGVGTSRVYIDTNKVDRVMEAATRQDVIALMKQDVIKIKQKKGISNGRLKKRIKQLSKDRRRGPGSLRGTKYARYPRKDRWIDTIRALRDELRTLKSEGKITKETYRKYYRFIKSGSIRSRSQLLSHLKSAGLVGE</sequence>
<dbReference type="InterPro" id="IPR057260">
    <property type="entry name" value="Ribosomal_L19e_C"/>
</dbReference>
<dbReference type="Proteomes" id="UP000001024">
    <property type="component" value="Chromosome"/>
</dbReference>
<evidence type="ECO:0000259" key="7">
    <source>
        <dbReference type="SMART" id="SM01416"/>
    </source>
</evidence>
<dbReference type="Gene3D" id="1.10.1650.10">
    <property type="match status" value="1"/>
</dbReference>
<keyword evidence="9" id="KW-1185">Reference proteome</keyword>
<dbReference type="CDD" id="cd01418">
    <property type="entry name" value="Ribosomal_L19e_A"/>
    <property type="match status" value="1"/>
</dbReference>
<dbReference type="InParanoid" id="Q9HIS5"/>
<dbReference type="Gene3D" id="1.10.1200.240">
    <property type="match status" value="1"/>
</dbReference>
<dbReference type="GO" id="GO:0070180">
    <property type="term" value="F:large ribosomal subunit rRNA binding"/>
    <property type="evidence" value="ECO:0007669"/>
    <property type="project" value="UniProtKB-UniRule"/>
</dbReference>
<evidence type="ECO:0000256" key="4">
    <source>
        <dbReference type="ARBA" id="ARBA00022980"/>
    </source>
</evidence>
<evidence type="ECO:0000256" key="1">
    <source>
        <dbReference type="ARBA" id="ARBA00011082"/>
    </source>
</evidence>
<dbReference type="PANTHER" id="PTHR10722">
    <property type="entry name" value="60S RIBOSOMAL PROTEIN L19"/>
    <property type="match status" value="1"/>
</dbReference>
<keyword evidence="2 6" id="KW-0699">rRNA-binding</keyword>
<name>Q9HIS5_THEAC</name>
<dbReference type="FunCoup" id="Q9HIS5">
    <property type="interactions" value="198"/>
</dbReference>
<proteinExistence type="inferred from homology"/>
<gene>
    <name evidence="6" type="primary">rpl19e</name>
    <name evidence="8" type="ordered locus">Ta1253</name>
</gene>
<accession>Q9HIS5</accession>
<dbReference type="eggNOG" id="arCOG04089">
    <property type="taxonomic scope" value="Archaea"/>
</dbReference>
<evidence type="ECO:0000256" key="6">
    <source>
        <dbReference type="HAMAP-Rule" id="MF_01475"/>
    </source>
</evidence>
<dbReference type="HAMAP" id="MF_01475">
    <property type="entry name" value="Ribosomal_eL19"/>
    <property type="match status" value="1"/>
</dbReference>
<dbReference type="SUPFAM" id="SSF48140">
    <property type="entry name" value="Ribosomal protein L19 (L19e)"/>
    <property type="match status" value="1"/>
</dbReference>
<dbReference type="InterPro" id="IPR039547">
    <property type="entry name" value="Ribosomal_eL19"/>
</dbReference>
<dbReference type="EMBL" id="AL445067">
    <property type="protein sequence ID" value="CAC12377.1"/>
    <property type="molecule type" value="Genomic_DNA"/>
</dbReference>
<dbReference type="NCBIfam" id="NF006343">
    <property type="entry name" value="PRK08570.1"/>
    <property type="match status" value="1"/>
</dbReference>
<dbReference type="Pfam" id="PF25476">
    <property type="entry name" value="Ribosomal_L19e_C"/>
    <property type="match status" value="1"/>
</dbReference>
<feature type="domain" description="Large ribosomal subunit protein eL19" evidence="7">
    <location>
        <begin position="2"/>
        <end position="145"/>
    </location>
</feature>
<evidence type="ECO:0000256" key="3">
    <source>
        <dbReference type="ARBA" id="ARBA00022884"/>
    </source>
</evidence>
<dbReference type="KEGG" id="tac:Ta1253"/>
<dbReference type="InterPro" id="IPR033936">
    <property type="entry name" value="Ribosomal_eL19_arc"/>
</dbReference>
<dbReference type="STRING" id="273075.gene:9572476"/>
<dbReference type="InterPro" id="IPR000196">
    <property type="entry name" value="Ribosomal_eL19_dom"/>
</dbReference>
<evidence type="ECO:0000256" key="5">
    <source>
        <dbReference type="ARBA" id="ARBA00023274"/>
    </source>
</evidence>
<dbReference type="GO" id="GO:0006412">
    <property type="term" value="P:translation"/>
    <property type="evidence" value="ECO:0007669"/>
    <property type="project" value="UniProtKB-UniRule"/>
</dbReference>
<dbReference type="InterPro" id="IPR057259">
    <property type="entry name" value="Ribosomal_L19e"/>
</dbReference>
<comment type="function">
    <text evidence="6">Binds to the 23S rRNA.</text>
</comment>
<keyword evidence="3 6" id="KW-0694">RNA-binding</keyword>
<evidence type="ECO:0000313" key="8">
    <source>
        <dbReference type="EMBL" id="CAC12377.1"/>
    </source>
</evidence>
<protein>
    <recommendedName>
        <fullName evidence="6">Large ribosomal subunit protein eL19</fullName>
    </recommendedName>
</protein>
<reference evidence="8 9" key="1">
    <citation type="journal article" date="2000" name="Nature">
        <title>The genome sequence of the thermoacidophilic scavenger Thermoplasma acidophilum.</title>
        <authorList>
            <person name="Ruepp A."/>
            <person name="Graml W."/>
            <person name="Santos-Martinez M.L."/>
            <person name="Koretke K.K."/>
            <person name="Volker C."/>
            <person name="Mewes H.W."/>
            <person name="Frishman D."/>
            <person name="Stocker S."/>
            <person name="Lupas A.N."/>
            <person name="Baumeister W."/>
        </authorList>
    </citation>
    <scope>NUCLEOTIDE SEQUENCE [LARGE SCALE GENOMIC DNA]</scope>
    <source>
        <strain evidence="9">ATCC 25905 / DSM 1728 / JCM 9062 / NBRC 15155 / AMRC-C165</strain>
    </source>
</reference>
<dbReference type="HOGENOM" id="CLU_083919_1_1_2"/>
<evidence type="ECO:0000256" key="2">
    <source>
        <dbReference type="ARBA" id="ARBA00022730"/>
    </source>
</evidence>
<keyword evidence="5 6" id="KW-0687">Ribonucleoprotein</keyword>
<dbReference type="InterPro" id="IPR035970">
    <property type="entry name" value="60S_ribosomal_eL19_sf"/>
</dbReference>